<reference evidence="3 4" key="1">
    <citation type="journal article" date="2016" name="Front. Microbiol.">
        <title>Comparative Genomics Analysis of Streptomyces Species Reveals Their Adaptation to the Marine Environment and Their Diversity at the Genomic Level.</title>
        <authorList>
            <person name="Tian X."/>
            <person name="Zhang Z."/>
            <person name="Yang T."/>
            <person name="Chen M."/>
            <person name="Li J."/>
            <person name="Chen F."/>
            <person name="Yang J."/>
            <person name="Li W."/>
            <person name="Zhang B."/>
            <person name="Zhang Z."/>
            <person name="Wu J."/>
            <person name="Zhang C."/>
            <person name="Long L."/>
            <person name="Xiao J."/>
        </authorList>
    </citation>
    <scope>NUCLEOTIDE SEQUENCE [LARGE SCALE GENOMIC DNA]</scope>
    <source>
        <strain evidence="3 4">SCSIO 10390</strain>
    </source>
</reference>
<accession>A0A1E7JQY6</accession>
<name>A0A1E7JQY6_9ACTN</name>
<dbReference type="AlphaFoldDB" id="A0A1E7JQY6"/>
<keyword evidence="4" id="KW-1185">Reference proteome</keyword>
<keyword evidence="1" id="KW-0808">Transferase</keyword>
<protein>
    <recommendedName>
        <fullName evidence="2">Histidine kinase/HSP90-like ATPase domain-containing protein</fullName>
    </recommendedName>
</protein>
<dbReference type="InterPro" id="IPR003594">
    <property type="entry name" value="HATPase_dom"/>
</dbReference>
<organism evidence="3 4">
    <name type="scientific">Streptomyces abyssalis</name>
    <dbReference type="NCBI Taxonomy" id="933944"/>
    <lineage>
        <taxon>Bacteria</taxon>
        <taxon>Bacillati</taxon>
        <taxon>Actinomycetota</taxon>
        <taxon>Actinomycetes</taxon>
        <taxon>Kitasatosporales</taxon>
        <taxon>Streptomycetaceae</taxon>
        <taxon>Streptomyces</taxon>
    </lineage>
</organism>
<evidence type="ECO:0000259" key="2">
    <source>
        <dbReference type="Pfam" id="PF13581"/>
    </source>
</evidence>
<sequence>MSRRCCVTLTIPLLAEPEALSPVRHRIGAYFELWDLPELAGTAQLCVSELLTNAITHIGPGTPVTLHASMAGPNPRLSLTDPVPDAMPALQRADDDAESGRGLALLDALTHRWGVDRGRHSKTVWCELRLEPPFGK</sequence>
<dbReference type="Proteomes" id="UP000176087">
    <property type="component" value="Unassembled WGS sequence"/>
</dbReference>
<dbReference type="Pfam" id="PF13581">
    <property type="entry name" value="HATPase_c_2"/>
    <property type="match status" value="1"/>
</dbReference>
<dbReference type="InterPro" id="IPR050267">
    <property type="entry name" value="Anti-sigma-factor_SerPK"/>
</dbReference>
<dbReference type="PATRIC" id="fig|933944.5.peg.214"/>
<evidence type="ECO:0000256" key="1">
    <source>
        <dbReference type="ARBA" id="ARBA00022527"/>
    </source>
</evidence>
<gene>
    <name evidence="3" type="ORF">AN215_10445</name>
</gene>
<keyword evidence="1" id="KW-0418">Kinase</keyword>
<evidence type="ECO:0000313" key="3">
    <source>
        <dbReference type="EMBL" id="OEU90697.1"/>
    </source>
</evidence>
<dbReference type="InterPro" id="IPR036890">
    <property type="entry name" value="HATPase_C_sf"/>
</dbReference>
<dbReference type="Gene3D" id="3.30.565.10">
    <property type="entry name" value="Histidine kinase-like ATPase, C-terminal domain"/>
    <property type="match status" value="1"/>
</dbReference>
<dbReference type="PANTHER" id="PTHR35526">
    <property type="entry name" value="ANTI-SIGMA-F FACTOR RSBW-RELATED"/>
    <property type="match status" value="1"/>
</dbReference>
<dbReference type="EMBL" id="LJGT01000038">
    <property type="protein sequence ID" value="OEU90697.1"/>
    <property type="molecule type" value="Genomic_DNA"/>
</dbReference>
<dbReference type="PANTHER" id="PTHR35526:SF3">
    <property type="entry name" value="ANTI-SIGMA-F FACTOR RSBW"/>
    <property type="match status" value="1"/>
</dbReference>
<evidence type="ECO:0000313" key="4">
    <source>
        <dbReference type="Proteomes" id="UP000176087"/>
    </source>
</evidence>
<feature type="domain" description="Histidine kinase/HSP90-like ATPase" evidence="2">
    <location>
        <begin position="15"/>
        <end position="125"/>
    </location>
</feature>
<dbReference type="GO" id="GO:0004674">
    <property type="term" value="F:protein serine/threonine kinase activity"/>
    <property type="evidence" value="ECO:0007669"/>
    <property type="project" value="UniProtKB-KW"/>
</dbReference>
<proteinExistence type="predicted"/>
<dbReference type="CDD" id="cd16936">
    <property type="entry name" value="HATPase_RsbW-like"/>
    <property type="match status" value="1"/>
</dbReference>
<dbReference type="SUPFAM" id="SSF55874">
    <property type="entry name" value="ATPase domain of HSP90 chaperone/DNA topoisomerase II/histidine kinase"/>
    <property type="match status" value="1"/>
</dbReference>
<dbReference type="STRING" id="933944.AN215_10445"/>
<comment type="caution">
    <text evidence="3">The sequence shown here is derived from an EMBL/GenBank/DDBJ whole genome shotgun (WGS) entry which is preliminary data.</text>
</comment>
<keyword evidence="1" id="KW-0723">Serine/threonine-protein kinase</keyword>